<name>A0A8J3FXV4_9BURK</name>
<evidence type="ECO:0000256" key="2">
    <source>
        <dbReference type="ARBA" id="ARBA00022801"/>
    </source>
</evidence>
<dbReference type="GO" id="GO:0016787">
    <property type="term" value="F:hydrolase activity"/>
    <property type="evidence" value="ECO:0007669"/>
    <property type="project" value="UniProtKB-KW"/>
</dbReference>
<dbReference type="InterPro" id="IPR001650">
    <property type="entry name" value="Helicase_C-like"/>
</dbReference>
<dbReference type="EMBL" id="BMZG01000003">
    <property type="protein sequence ID" value="GHA67947.1"/>
    <property type="molecule type" value="Genomic_DNA"/>
</dbReference>
<dbReference type="SUPFAM" id="SSF52540">
    <property type="entry name" value="P-loop containing nucleoside triphosphate hydrolases"/>
    <property type="match status" value="1"/>
</dbReference>
<feature type="region of interest" description="Disordered" evidence="7">
    <location>
        <begin position="384"/>
        <end position="534"/>
    </location>
</feature>
<evidence type="ECO:0000256" key="4">
    <source>
        <dbReference type="ARBA" id="ARBA00022840"/>
    </source>
</evidence>
<dbReference type="InterPro" id="IPR011545">
    <property type="entry name" value="DEAD/DEAH_box_helicase_dom"/>
</dbReference>
<feature type="compositionally biased region" description="Low complexity" evidence="7">
    <location>
        <begin position="514"/>
        <end position="534"/>
    </location>
</feature>
<evidence type="ECO:0000313" key="12">
    <source>
        <dbReference type="Proteomes" id="UP000614287"/>
    </source>
</evidence>
<reference evidence="11" key="2">
    <citation type="submission" date="2020-09" db="EMBL/GenBank/DDBJ databases">
        <authorList>
            <person name="Sun Q."/>
            <person name="Kim S."/>
        </authorList>
    </citation>
    <scope>NUCLEOTIDE SEQUENCE</scope>
    <source>
        <strain evidence="11">KCTC 32501</strain>
    </source>
</reference>
<keyword evidence="12" id="KW-1185">Reference proteome</keyword>
<reference evidence="11" key="1">
    <citation type="journal article" date="2014" name="Int. J. Syst. Evol. Microbiol.">
        <title>Complete genome sequence of Corynebacterium casei LMG S-19264T (=DSM 44701T), isolated from a smear-ripened cheese.</title>
        <authorList>
            <consortium name="US DOE Joint Genome Institute (JGI-PGF)"/>
            <person name="Walter F."/>
            <person name="Albersmeier A."/>
            <person name="Kalinowski J."/>
            <person name="Ruckert C."/>
        </authorList>
    </citation>
    <scope>NUCLEOTIDE SEQUENCE</scope>
    <source>
        <strain evidence="11">KCTC 32501</strain>
    </source>
</reference>
<keyword evidence="1" id="KW-0547">Nucleotide-binding</keyword>
<evidence type="ECO:0000259" key="10">
    <source>
        <dbReference type="PROSITE" id="PS51195"/>
    </source>
</evidence>
<dbReference type="SMART" id="SM00487">
    <property type="entry name" value="DEXDc"/>
    <property type="match status" value="1"/>
</dbReference>
<evidence type="ECO:0000259" key="9">
    <source>
        <dbReference type="PROSITE" id="PS51194"/>
    </source>
</evidence>
<dbReference type="SMART" id="SM00490">
    <property type="entry name" value="HELICc"/>
    <property type="match status" value="1"/>
</dbReference>
<evidence type="ECO:0000256" key="5">
    <source>
        <dbReference type="ARBA" id="ARBA00038437"/>
    </source>
</evidence>
<feature type="compositionally biased region" description="Low complexity" evidence="7">
    <location>
        <begin position="396"/>
        <end position="412"/>
    </location>
</feature>
<dbReference type="InterPro" id="IPR027417">
    <property type="entry name" value="P-loop_NTPase"/>
</dbReference>
<evidence type="ECO:0000256" key="6">
    <source>
        <dbReference type="PROSITE-ProRule" id="PRU00552"/>
    </source>
</evidence>
<dbReference type="InterPro" id="IPR044742">
    <property type="entry name" value="DEAD/DEAH_RhlB"/>
</dbReference>
<dbReference type="GO" id="GO:0005829">
    <property type="term" value="C:cytosol"/>
    <property type="evidence" value="ECO:0007669"/>
    <property type="project" value="TreeGrafter"/>
</dbReference>
<feature type="compositionally biased region" description="Basic and acidic residues" evidence="7">
    <location>
        <begin position="473"/>
        <end position="483"/>
    </location>
</feature>
<comment type="caution">
    <text evidence="11">The sequence shown here is derived from an EMBL/GenBank/DDBJ whole genome shotgun (WGS) entry which is preliminary data.</text>
</comment>
<dbReference type="AlphaFoldDB" id="A0A8J3FXV4"/>
<organism evidence="11 12">
    <name type="scientific">Formosimonas limnophila</name>
    <dbReference type="NCBI Taxonomy" id="1384487"/>
    <lineage>
        <taxon>Bacteria</taxon>
        <taxon>Pseudomonadati</taxon>
        <taxon>Pseudomonadota</taxon>
        <taxon>Betaproteobacteria</taxon>
        <taxon>Burkholderiales</taxon>
        <taxon>Burkholderiaceae</taxon>
        <taxon>Formosimonas</taxon>
    </lineage>
</organism>
<dbReference type="PANTHER" id="PTHR47959">
    <property type="entry name" value="ATP-DEPENDENT RNA HELICASE RHLE-RELATED"/>
    <property type="match status" value="1"/>
</dbReference>
<dbReference type="PROSITE" id="PS51195">
    <property type="entry name" value="Q_MOTIF"/>
    <property type="match status" value="1"/>
</dbReference>
<dbReference type="InterPro" id="IPR014014">
    <property type="entry name" value="RNA_helicase_DEAD_Q_motif"/>
</dbReference>
<dbReference type="GO" id="GO:0005524">
    <property type="term" value="F:ATP binding"/>
    <property type="evidence" value="ECO:0007669"/>
    <property type="project" value="UniProtKB-KW"/>
</dbReference>
<dbReference type="InterPro" id="IPR050079">
    <property type="entry name" value="DEAD_box_RNA_helicase"/>
</dbReference>
<keyword evidence="4" id="KW-0067">ATP-binding</keyword>
<feature type="domain" description="DEAD-box RNA helicase Q" evidence="10">
    <location>
        <begin position="3"/>
        <end position="31"/>
    </location>
</feature>
<evidence type="ECO:0000256" key="3">
    <source>
        <dbReference type="ARBA" id="ARBA00022806"/>
    </source>
</evidence>
<feature type="short sequence motif" description="Q motif" evidence="6">
    <location>
        <begin position="3"/>
        <end position="31"/>
    </location>
</feature>
<evidence type="ECO:0000256" key="7">
    <source>
        <dbReference type="SAM" id="MobiDB-lite"/>
    </source>
</evidence>
<feature type="domain" description="Helicase ATP-binding" evidence="8">
    <location>
        <begin position="34"/>
        <end position="212"/>
    </location>
</feature>
<evidence type="ECO:0000256" key="1">
    <source>
        <dbReference type="ARBA" id="ARBA00022741"/>
    </source>
</evidence>
<gene>
    <name evidence="11" type="primary">deaD</name>
    <name evidence="11" type="ORF">GCM10009007_05590</name>
</gene>
<evidence type="ECO:0000259" key="8">
    <source>
        <dbReference type="PROSITE" id="PS51192"/>
    </source>
</evidence>
<dbReference type="GO" id="GO:0003724">
    <property type="term" value="F:RNA helicase activity"/>
    <property type="evidence" value="ECO:0007669"/>
    <property type="project" value="InterPro"/>
</dbReference>
<comment type="similarity">
    <text evidence="5">Belongs to the DEAD box helicase family.</text>
</comment>
<keyword evidence="3 11" id="KW-0347">Helicase</keyword>
<proteinExistence type="inferred from homology"/>
<feature type="domain" description="Helicase C-terminal" evidence="9">
    <location>
        <begin position="223"/>
        <end position="389"/>
    </location>
</feature>
<dbReference type="CDD" id="cd18787">
    <property type="entry name" value="SF2_C_DEAD"/>
    <property type="match status" value="1"/>
</dbReference>
<dbReference type="PANTHER" id="PTHR47959:SF17">
    <property type="entry name" value="ATP-DEPENDENT RNA HELICASE DEAD BOX FAMILY"/>
    <property type="match status" value="1"/>
</dbReference>
<dbReference type="Gene3D" id="3.40.50.300">
    <property type="entry name" value="P-loop containing nucleotide triphosphate hydrolases"/>
    <property type="match status" value="2"/>
</dbReference>
<feature type="compositionally biased region" description="Basic and acidic residues" evidence="7">
    <location>
        <begin position="442"/>
        <end position="454"/>
    </location>
</feature>
<dbReference type="GO" id="GO:0003676">
    <property type="term" value="F:nucleic acid binding"/>
    <property type="evidence" value="ECO:0007669"/>
    <property type="project" value="InterPro"/>
</dbReference>
<accession>A0A8J3FXV4</accession>
<dbReference type="Pfam" id="PF00271">
    <property type="entry name" value="Helicase_C"/>
    <property type="match status" value="1"/>
</dbReference>
<dbReference type="PROSITE" id="PS51192">
    <property type="entry name" value="HELICASE_ATP_BIND_1"/>
    <property type="match status" value="1"/>
</dbReference>
<dbReference type="CDD" id="cd00268">
    <property type="entry name" value="DEADc"/>
    <property type="match status" value="1"/>
</dbReference>
<sequence>MTTSFVKMGLNPQLLVALEQLGFSDATPVQAALVPKALEGGDWIVSSQTGSGKTAAFLLPMLELVFQKKAEQIKQSPTAPWTLVLCPTRELAQQVANDAINLVKGAKGVRIATVTGGASYYVQRKNINGAQLIVATPGRLLDLAQSGAIDLSQVELLTLDEADRMLDFGFSEEIQAIAGKCSNREQTLMFSATFTPRETRLAADLMSNPQRVTIDSATEKHTNITQHLHWVDNSHHQNQLLAHWLKDESLDQAVIFSNTQIDAERLAAELEKQGYLAAALHGGMPQNVRNRRLDALRKGRTKILVATDVAARGIDVPTITHVFNFGLPMKAEDYVHRIGRTGRAGRNGTAITFAQFSDGRRLREVEFYTKQKFIPKVIEGLEPQNKPEDYARASKPRGGNRNGSSRGYGPSNASGGYRGEQRSYGNGGGNTGSRSGIGNPRSHSERTNESRPVRDGFPGQTRRADAAAPAWAKNERPQRRESHNGAATAERGFYGRKTDGSPSSQRPRSHDGQQRTSNGGNGGNSRPQRSRSGY</sequence>
<dbReference type="InterPro" id="IPR014001">
    <property type="entry name" value="Helicase_ATP-bd"/>
</dbReference>
<dbReference type="Proteomes" id="UP000614287">
    <property type="component" value="Unassembled WGS sequence"/>
</dbReference>
<dbReference type="RefSeq" id="WP_189491273.1">
    <property type="nucleotide sequence ID" value="NZ_BMZG01000003.1"/>
</dbReference>
<dbReference type="Pfam" id="PF00270">
    <property type="entry name" value="DEAD"/>
    <property type="match status" value="1"/>
</dbReference>
<protein>
    <submittedName>
        <fullName evidence="11">DEAD/DEAH box helicase</fullName>
    </submittedName>
</protein>
<keyword evidence="2" id="KW-0378">Hydrolase</keyword>
<evidence type="ECO:0000313" key="11">
    <source>
        <dbReference type="EMBL" id="GHA67947.1"/>
    </source>
</evidence>
<dbReference type="PROSITE" id="PS51194">
    <property type="entry name" value="HELICASE_CTER"/>
    <property type="match status" value="1"/>
</dbReference>